<name>A0A100WFD7_MYCCR</name>
<keyword evidence="3" id="KW-0812">Transmembrane</keyword>
<keyword evidence="5" id="KW-1185">Reference proteome</keyword>
<accession>A0A100WFD7</accession>
<keyword evidence="1" id="KW-0805">Transcription regulation</keyword>
<evidence type="ECO:0000313" key="5">
    <source>
        <dbReference type="Proteomes" id="UP000069443"/>
    </source>
</evidence>
<keyword evidence="3" id="KW-0472">Membrane</keyword>
<keyword evidence="2" id="KW-0804">Transcription</keyword>
<evidence type="ECO:0000313" key="4">
    <source>
        <dbReference type="EMBL" id="GAS97081.1"/>
    </source>
</evidence>
<dbReference type="AlphaFoldDB" id="A0A100WFD7"/>
<dbReference type="Gene3D" id="1.10.10.1320">
    <property type="entry name" value="Anti-sigma factor, zinc-finger domain"/>
    <property type="match status" value="1"/>
</dbReference>
<gene>
    <name evidence="4" type="ORF">RMCC_4047</name>
</gene>
<dbReference type="EMBL" id="BCSY01000068">
    <property type="protein sequence ID" value="GAS97081.1"/>
    <property type="molecule type" value="Genomic_DNA"/>
</dbReference>
<dbReference type="OrthoDB" id="5242431at2"/>
<evidence type="ECO:0000256" key="2">
    <source>
        <dbReference type="ARBA" id="ARBA00023163"/>
    </source>
</evidence>
<dbReference type="Proteomes" id="UP000069443">
    <property type="component" value="Unassembled WGS sequence"/>
</dbReference>
<protein>
    <recommendedName>
        <fullName evidence="6">Transmembrane anti-sigma factor</fullName>
    </recommendedName>
</protein>
<reference evidence="5" key="1">
    <citation type="journal article" date="2016" name="Genome Announc.">
        <title>Draft Genome Sequences of Five Rapidly Growing Mycobacterium Species, M. thermoresistibile, M. fortuitum subsp. acetamidolyticum, M. canariasense, M. brisbanense, and M. novocastrense.</title>
        <authorList>
            <person name="Katahira K."/>
            <person name="Ogura Y."/>
            <person name="Gotoh Y."/>
            <person name="Hayashi T."/>
        </authorList>
    </citation>
    <scope>NUCLEOTIDE SEQUENCE [LARGE SCALE GENOMIC DNA]</scope>
    <source>
        <strain evidence="5">JCM15298</strain>
    </source>
</reference>
<dbReference type="InterPro" id="IPR041916">
    <property type="entry name" value="Anti_sigma_zinc_sf"/>
</dbReference>
<reference evidence="5" key="2">
    <citation type="submission" date="2016-02" db="EMBL/GenBank/DDBJ databases">
        <title>Draft genome sequence of five rapidly growing Mycobacterium species.</title>
        <authorList>
            <person name="Katahira K."/>
            <person name="Gotou Y."/>
            <person name="Iida K."/>
            <person name="Ogura Y."/>
            <person name="Hayashi T."/>
        </authorList>
    </citation>
    <scope>NUCLEOTIDE SEQUENCE [LARGE SCALE GENOMIC DNA]</scope>
    <source>
        <strain evidence="5">JCM15298</strain>
    </source>
</reference>
<comment type="caution">
    <text evidence="4">The sequence shown here is derived from an EMBL/GenBank/DDBJ whole genome shotgun (WGS) entry which is preliminary data.</text>
</comment>
<evidence type="ECO:0000256" key="3">
    <source>
        <dbReference type="SAM" id="Phobius"/>
    </source>
</evidence>
<feature type="transmembrane region" description="Helical" evidence="3">
    <location>
        <begin position="93"/>
        <end position="115"/>
    </location>
</feature>
<evidence type="ECO:0008006" key="6">
    <source>
        <dbReference type="Google" id="ProtNLM"/>
    </source>
</evidence>
<dbReference type="RefSeq" id="WP_062658015.1">
    <property type="nucleotide sequence ID" value="NZ_BCSY01000068.1"/>
</dbReference>
<evidence type="ECO:0000256" key="1">
    <source>
        <dbReference type="ARBA" id="ARBA00023015"/>
    </source>
</evidence>
<dbReference type="STRING" id="228230.RMCC_4047"/>
<proteinExistence type="predicted"/>
<keyword evidence="3" id="KW-1133">Transmembrane helix</keyword>
<sequence>MSAADHDPSEWDAAYLLGALTPEETVEYERYLAEHPDQEAGLDSLAGLPAIMDVLPREEALALLDEDAESAPNLVTLATAARKRQRRAQRVRVATGIASAAACLIIGGFVGHLVLGPQQPAGPALQAMGTGQRAGVTAALAVSAESWGTRLDWQCQYTKDWATTVARYDLVVTTKDGRESTIASWSPSGNEASNLAAATAIPAANIRTVDIRVADTKVPLAVTTLG</sequence>
<organism evidence="4 5">
    <name type="scientific">Mycolicibacterium canariasense</name>
    <name type="common">Mycobacterium canariasense</name>
    <dbReference type="NCBI Taxonomy" id="228230"/>
    <lineage>
        <taxon>Bacteria</taxon>
        <taxon>Bacillati</taxon>
        <taxon>Actinomycetota</taxon>
        <taxon>Actinomycetes</taxon>
        <taxon>Mycobacteriales</taxon>
        <taxon>Mycobacteriaceae</taxon>
        <taxon>Mycolicibacterium</taxon>
    </lineage>
</organism>